<evidence type="ECO:0000256" key="1">
    <source>
        <dbReference type="SAM" id="Phobius"/>
    </source>
</evidence>
<dbReference type="AlphaFoldDB" id="F2ASD0"/>
<dbReference type="InterPro" id="IPR012902">
    <property type="entry name" value="N_methyl_site"/>
</dbReference>
<dbReference type="Pfam" id="PF07596">
    <property type="entry name" value="SBP_bac_10"/>
    <property type="match status" value="1"/>
</dbReference>
<dbReference type="InterPro" id="IPR045584">
    <property type="entry name" value="Pilin-like"/>
</dbReference>
<proteinExistence type="predicted"/>
<gene>
    <name evidence="3" type="ORF">RBWH47_02076</name>
</gene>
<dbReference type="PANTHER" id="PTHR30093">
    <property type="entry name" value="GENERAL SECRETION PATHWAY PROTEIN G"/>
    <property type="match status" value="1"/>
</dbReference>
<evidence type="ECO:0000259" key="2">
    <source>
        <dbReference type="Pfam" id="PF07596"/>
    </source>
</evidence>
<dbReference type="NCBIfam" id="TIGR02532">
    <property type="entry name" value="IV_pilin_GFxxxE"/>
    <property type="match status" value="1"/>
</dbReference>
<feature type="transmembrane region" description="Helical" evidence="1">
    <location>
        <begin position="78"/>
        <end position="99"/>
    </location>
</feature>
<organism evidence="3 4">
    <name type="scientific">Rhodopirellula baltica WH47</name>
    <dbReference type="NCBI Taxonomy" id="991778"/>
    <lineage>
        <taxon>Bacteria</taxon>
        <taxon>Pseudomonadati</taxon>
        <taxon>Planctomycetota</taxon>
        <taxon>Planctomycetia</taxon>
        <taxon>Pirellulales</taxon>
        <taxon>Pirellulaceae</taxon>
        <taxon>Rhodopirellula</taxon>
    </lineage>
</organism>
<feature type="domain" description="DUF1559" evidence="2">
    <location>
        <begin position="100"/>
        <end position="405"/>
    </location>
</feature>
<name>F2ASD0_RHOBT</name>
<keyword evidence="1" id="KW-0472">Membrane</keyword>
<dbReference type="NCBIfam" id="TIGR04294">
    <property type="entry name" value="pre_pil_HX9DG"/>
    <property type="match status" value="1"/>
</dbReference>
<reference evidence="3 4" key="1">
    <citation type="journal article" date="2013" name="Mar. Genomics">
        <title>Expression of sulfatases in Rhodopirellula baltica and the diversity of sulfatases in the genus Rhodopirellula.</title>
        <authorList>
            <person name="Wegner C.E."/>
            <person name="Richter-Heitmann T."/>
            <person name="Klindworth A."/>
            <person name="Klockow C."/>
            <person name="Richter M."/>
            <person name="Achstetter T."/>
            <person name="Glockner F.O."/>
            <person name="Harder J."/>
        </authorList>
    </citation>
    <scope>NUCLEOTIDE SEQUENCE [LARGE SCALE GENOMIC DNA]</scope>
    <source>
        <strain evidence="3 4">WH47</strain>
    </source>
</reference>
<dbReference type="EMBL" id="AFAR01000142">
    <property type="protein sequence ID" value="EGF27464.1"/>
    <property type="molecule type" value="Genomic_DNA"/>
</dbReference>
<keyword evidence="1" id="KW-1133">Transmembrane helix</keyword>
<evidence type="ECO:0000313" key="3">
    <source>
        <dbReference type="EMBL" id="EGF27464.1"/>
    </source>
</evidence>
<dbReference type="Proteomes" id="UP000006222">
    <property type="component" value="Unassembled WGS sequence"/>
</dbReference>
<accession>F2ASD0</accession>
<dbReference type="InterPro" id="IPR011453">
    <property type="entry name" value="DUF1559"/>
</dbReference>
<comment type="caution">
    <text evidence="3">The sequence shown here is derived from an EMBL/GenBank/DDBJ whole genome shotgun (WGS) entry which is preliminary data.</text>
</comment>
<dbReference type="Gene3D" id="3.30.700.10">
    <property type="entry name" value="Glycoprotein, Type 4 Pilin"/>
    <property type="match status" value="1"/>
</dbReference>
<dbReference type="PATRIC" id="fig|991778.3.peg.2788"/>
<keyword evidence="1" id="KW-0812">Transmembrane</keyword>
<dbReference type="Pfam" id="PF07963">
    <property type="entry name" value="N_methyl"/>
    <property type="match status" value="1"/>
</dbReference>
<dbReference type="SUPFAM" id="SSF54523">
    <property type="entry name" value="Pili subunits"/>
    <property type="match status" value="1"/>
</dbReference>
<evidence type="ECO:0000313" key="4">
    <source>
        <dbReference type="Proteomes" id="UP000006222"/>
    </source>
</evidence>
<dbReference type="InterPro" id="IPR027558">
    <property type="entry name" value="Pre_pil_HX9DG_C"/>
</dbReference>
<dbReference type="PROSITE" id="PS00409">
    <property type="entry name" value="PROKAR_NTER_METHYL"/>
    <property type="match status" value="1"/>
</dbReference>
<protein>
    <submittedName>
        <fullName evidence="3">Protein containing DUF1559</fullName>
    </submittedName>
</protein>
<dbReference type="PANTHER" id="PTHR30093:SF2">
    <property type="entry name" value="TYPE II SECRETION SYSTEM PROTEIN H"/>
    <property type="match status" value="1"/>
</dbReference>
<sequence length="422" mass="46376">MTGRRIAPNRKELRTPLDFRTTEAFKQLGLFPGDGARIQQARPACTHRSIQQRFTQTPNNPTPMNISQHHSTRRGFTLVELLVVIAIIGVLVGLLLPAVQSAREAARRMQCSNNLKQITLAMHNYESAHRKIPANYTNGTSTAGNFSVFAQMAPFYEQGNMLDMIHFDQPLHVGCCPGQLVTPHDTAAKTAMPMLTCPSEDHDRTYFVTTLSGSGPTQAYSATNYGMNFGTGVGTLYDSRTTTDGILWINSKVGFEAITDGLSNTAAFAEHLLGMSEQDPAEPTEPHLRKRVMMNVTCAFISRTMPPSTPGFAGFFLPEDPNEMEAYVRGSGLHRGWAGHRGAGWINGREYWTGYSHYHPPQSLIPDMGSCGWGVFGTRSNHPGGVHVARCDGSVGFVTESIDLETWRALGTRNGHEVMEAF</sequence>